<evidence type="ECO:0000256" key="1">
    <source>
        <dbReference type="SAM" id="MobiDB-lite"/>
    </source>
</evidence>
<feature type="compositionally biased region" description="Basic and acidic residues" evidence="1">
    <location>
        <begin position="290"/>
        <end position="299"/>
    </location>
</feature>
<evidence type="ECO:0000313" key="3">
    <source>
        <dbReference type="Proteomes" id="UP000331127"/>
    </source>
</evidence>
<feature type="region of interest" description="Disordered" evidence="1">
    <location>
        <begin position="540"/>
        <end position="576"/>
    </location>
</feature>
<name>A0A5M3WC63_9ACTN</name>
<reference evidence="2 3" key="1">
    <citation type="submission" date="2019-10" db="EMBL/GenBank/DDBJ databases">
        <title>Whole genome shotgun sequence of Acrocarpospora macrocephala NBRC 16266.</title>
        <authorList>
            <person name="Ichikawa N."/>
            <person name="Kimura A."/>
            <person name="Kitahashi Y."/>
            <person name="Komaki H."/>
            <person name="Oguchi A."/>
        </authorList>
    </citation>
    <scope>NUCLEOTIDE SEQUENCE [LARGE SCALE GENOMIC DNA]</scope>
    <source>
        <strain evidence="2 3">NBRC 16266</strain>
    </source>
</reference>
<protein>
    <submittedName>
        <fullName evidence="2">Uncharacterized protein</fullName>
    </submittedName>
</protein>
<dbReference type="EMBL" id="BLAE01000003">
    <property type="protein sequence ID" value="GES06436.1"/>
    <property type="molecule type" value="Genomic_DNA"/>
</dbReference>
<dbReference type="AlphaFoldDB" id="A0A5M3WC63"/>
<dbReference type="Proteomes" id="UP000331127">
    <property type="component" value="Unassembled WGS sequence"/>
</dbReference>
<feature type="compositionally biased region" description="Polar residues" evidence="1">
    <location>
        <begin position="551"/>
        <end position="562"/>
    </location>
</feature>
<feature type="compositionally biased region" description="Low complexity" evidence="1">
    <location>
        <begin position="627"/>
        <end position="679"/>
    </location>
</feature>
<sequence length="798" mass="86862">MVSRAPQDPSEAAPPKAPIMRLPAAEDLISDHGRSLYDYCSLWLGDKLATINAVRNTFALAVVHQDLYPGHEHLRSWLYAIARVHCMAQPHYGGFTTAPFPPIGATPHGDDTELTANAMGALGRREREVLELIHRHGLSVPAVGLVLGVPTDEAARLALGAQDLVESFVTCVRLAQTGRSVCGVGEPIALDWLDSPRRELRSRLKTHVMTCATCARAANLTVSVPALLARLPIAELDDLARSRIEEPARPESVEIRWSQHDYPLQPDAYDAYEARDGQDALGHRTRAAHRARDAYRAREASNGARDSYAAREASNGARDSYAAREASNGARDSYAAREASNGAHDSYAARDASNGAHDSYGARNAYVDRDAYEAYEASAARDDTPLLNAIPRTNGHHMPEPMFRDSRGRPRSMPLGAPVYEDYYADTDDGHRPSGPSGPHPTEDAWEERRPPAPRQPEEAREGRATPRPWDDRVWENRPVPRLPDRSRDDATPLRTRRPRANVHGIPAPRRPLDDELAPVEEIWDRRITARVPPAVRERSEATTAEVWDENVSSRGKLSRQGTRARAKQRRERRPRPVRVVALGAAALLIVSLAWRGLSARDYHPSGLAIETSGAKLPVAVPQLTKPVPSVSPSPEKRSAAPAAKPTSKPKASPTQRRTQPVSKPVVRPSVKPSVKKPAPAVRPVLSVKPQAIELADGAGVVTFSVNAGTVKWKADSEQDLVEIAPASGTVAAGKKVRLEVGLTDDGLLASSCLFESDDELGVETSVMDVITIRWTGKNEDVAANGRITLTVASCVTP</sequence>
<feature type="compositionally biased region" description="Basic and acidic residues" evidence="1">
    <location>
        <begin position="441"/>
        <end position="476"/>
    </location>
</feature>
<proteinExistence type="predicted"/>
<keyword evidence="3" id="KW-1185">Reference proteome</keyword>
<comment type="caution">
    <text evidence="2">The sequence shown here is derived from an EMBL/GenBank/DDBJ whole genome shotgun (WGS) entry which is preliminary data.</text>
</comment>
<dbReference type="Gene3D" id="1.10.1740.10">
    <property type="match status" value="1"/>
</dbReference>
<dbReference type="SUPFAM" id="SSF88946">
    <property type="entry name" value="Sigma2 domain of RNA polymerase sigma factors"/>
    <property type="match status" value="1"/>
</dbReference>
<gene>
    <name evidence="2" type="ORF">Amac_000310</name>
</gene>
<accession>A0A5M3WC63</accession>
<organism evidence="2 3">
    <name type="scientific">Acrocarpospora macrocephala</name>
    <dbReference type="NCBI Taxonomy" id="150177"/>
    <lineage>
        <taxon>Bacteria</taxon>
        <taxon>Bacillati</taxon>
        <taxon>Actinomycetota</taxon>
        <taxon>Actinomycetes</taxon>
        <taxon>Streptosporangiales</taxon>
        <taxon>Streptosporangiaceae</taxon>
        <taxon>Acrocarpospora</taxon>
    </lineage>
</organism>
<evidence type="ECO:0000313" key="2">
    <source>
        <dbReference type="EMBL" id="GES06436.1"/>
    </source>
</evidence>
<dbReference type="GO" id="GO:0006352">
    <property type="term" value="P:DNA-templated transcription initiation"/>
    <property type="evidence" value="ECO:0007669"/>
    <property type="project" value="InterPro"/>
</dbReference>
<dbReference type="GO" id="GO:0003700">
    <property type="term" value="F:DNA-binding transcription factor activity"/>
    <property type="evidence" value="ECO:0007669"/>
    <property type="project" value="InterPro"/>
</dbReference>
<feature type="region of interest" description="Disordered" evidence="1">
    <location>
        <begin position="282"/>
        <end position="360"/>
    </location>
</feature>
<feature type="compositionally biased region" description="Basic and acidic residues" evidence="1">
    <location>
        <begin position="397"/>
        <end position="408"/>
    </location>
</feature>
<dbReference type="InterPro" id="IPR013325">
    <property type="entry name" value="RNA_pol_sigma_r2"/>
</dbReference>
<feature type="region of interest" description="Disordered" evidence="1">
    <location>
        <begin position="625"/>
        <end position="679"/>
    </location>
</feature>
<feature type="compositionally biased region" description="Basic and acidic residues" evidence="1">
    <location>
        <begin position="483"/>
        <end position="492"/>
    </location>
</feature>
<feature type="region of interest" description="Disordered" evidence="1">
    <location>
        <begin position="383"/>
        <end position="513"/>
    </location>
</feature>
<feature type="compositionally biased region" description="Basic residues" evidence="1">
    <location>
        <begin position="563"/>
        <end position="576"/>
    </location>
</feature>